<keyword evidence="3" id="KW-1185">Reference proteome</keyword>
<gene>
    <name evidence="2" type="ORF">V6N11_005240</name>
</gene>
<organism evidence="2 3">
    <name type="scientific">Hibiscus sabdariffa</name>
    <name type="common">roselle</name>
    <dbReference type="NCBI Taxonomy" id="183260"/>
    <lineage>
        <taxon>Eukaryota</taxon>
        <taxon>Viridiplantae</taxon>
        <taxon>Streptophyta</taxon>
        <taxon>Embryophyta</taxon>
        <taxon>Tracheophyta</taxon>
        <taxon>Spermatophyta</taxon>
        <taxon>Magnoliopsida</taxon>
        <taxon>eudicotyledons</taxon>
        <taxon>Gunneridae</taxon>
        <taxon>Pentapetalae</taxon>
        <taxon>rosids</taxon>
        <taxon>malvids</taxon>
        <taxon>Malvales</taxon>
        <taxon>Malvaceae</taxon>
        <taxon>Malvoideae</taxon>
        <taxon>Hibiscus</taxon>
    </lineage>
</organism>
<evidence type="ECO:0000256" key="1">
    <source>
        <dbReference type="SAM" id="MobiDB-lite"/>
    </source>
</evidence>
<accession>A0ABR2RMA7</accession>
<proteinExistence type="predicted"/>
<protein>
    <submittedName>
        <fullName evidence="2">Uncharacterized protein</fullName>
    </submittedName>
</protein>
<feature type="region of interest" description="Disordered" evidence="1">
    <location>
        <begin position="29"/>
        <end position="99"/>
    </location>
</feature>
<reference evidence="2 3" key="1">
    <citation type="journal article" date="2024" name="G3 (Bethesda)">
        <title>Genome assembly of Hibiscus sabdariffa L. provides insights into metabolisms of medicinal natural products.</title>
        <authorList>
            <person name="Kim T."/>
        </authorList>
    </citation>
    <scope>NUCLEOTIDE SEQUENCE [LARGE SCALE GENOMIC DNA]</scope>
    <source>
        <strain evidence="2">TK-2024</strain>
        <tissue evidence="2">Old leaves</tissue>
    </source>
</reference>
<comment type="caution">
    <text evidence="2">The sequence shown here is derived from an EMBL/GenBank/DDBJ whole genome shotgun (WGS) entry which is preliminary data.</text>
</comment>
<evidence type="ECO:0000313" key="2">
    <source>
        <dbReference type="EMBL" id="KAK9014068.1"/>
    </source>
</evidence>
<dbReference type="EMBL" id="JBBPBN010000021">
    <property type="protein sequence ID" value="KAK9014068.1"/>
    <property type="molecule type" value="Genomic_DNA"/>
</dbReference>
<dbReference type="Proteomes" id="UP001396334">
    <property type="component" value="Unassembled WGS sequence"/>
</dbReference>
<evidence type="ECO:0000313" key="3">
    <source>
        <dbReference type="Proteomes" id="UP001396334"/>
    </source>
</evidence>
<feature type="compositionally biased region" description="Acidic residues" evidence="1">
    <location>
        <begin position="46"/>
        <end position="99"/>
    </location>
</feature>
<sequence length="99" mass="11113">MENLLCFLFLIGSTKPDDVTISIDQSFPLADLNKAQNPGSENRDAGEEEGSDYEDDSDDDDDDDDDGESDDDDEDDDDEDEDDEDEDDDDDEDEDDDDD</sequence>
<name>A0ABR2RMA7_9ROSI</name>